<feature type="region of interest" description="Disordered" evidence="2">
    <location>
        <begin position="294"/>
        <end position="425"/>
    </location>
</feature>
<evidence type="ECO:0000313" key="3">
    <source>
        <dbReference type="EMBL" id="KAF7993531.1"/>
    </source>
</evidence>
<dbReference type="Pfam" id="PF10239">
    <property type="entry name" value="DUF2465"/>
    <property type="match status" value="1"/>
</dbReference>
<dbReference type="GO" id="GO:0072669">
    <property type="term" value="C:tRNA-splicing ligase complex"/>
    <property type="evidence" value="ECO:0007669"/>
    <property type="project" value="TreeGrafter"/>
</dbReference>
<dbReference type="OrthoDB" id="512356at2759"/>
<proteinExistence type="inferred from homology"/>
<evidence type="ECO:0000256" key="1">
    <source>
        <dbReference type="ARBA" id="ARBA00007218"/>
    </source>
</evidence>
<dbReference type="PANTHER" id="PTHR31353">
    <property type="entry name" value="FAM98"/>
    <property type="match status" value="1"/>
</dbReference>
<name>A0A834XWT4_APHGI</name>
<organism evidence="3 4">
    <name type="scientific">Aphidius gifuensis</name>
    <name type="common">Parasitoid wasp</name>
    <dbReference type="NCBI Taxonomy" id="684658"/>
    <lineage>
        <taxon>Eukaryota</taxon>
        <taxon>Metazoa</taxon>
        <taxon>Ecdysozoa</taxon>
        <taxon>Arthropoda</taxon>
        <taxon>Hexapoda</taxon>
        <taxon>Insecta</taxon>
        <taxon>Pterygota</taxon>
        <taxon>Neoptera</taxon>
        <taxon>Endopterygota</taxon>
        <taxon>Hymenoptera</taxon>
        <taxon>Apocrita</taxon>
        <taxon>Ichneumonoidea</taxon>
        <taxon>Braconidae</taxon>
        <taxon>Aphidiinae</taxon>
        <taxon>Aphidius</taxon>
    </lineage>
</organism>
<feature type="compositionally biased region" description="Gly residues" evidence="2">
    <location>
        <begin position="392"/>
        <end position="418"/>
    </location>
</feature>
<dbReference type="EMBL" id="JACMRX010000003">
    <property type="protein sequence ID" value="KAF7993531.1"/>
    <property type="molecule type" value="Genomic_DNA"/>
</dbReference>
<dbReference type="Proteomes" id="UP000639338">
    <property type="component" value="Unassembled WGS sequence"/>
</dbReference>
<accession>A0A834XWT4</accession>
<reference evidence="3 4" key="1">
    <citation type="submission" date="2020-08" db="EMBL/GenBank/DDBJ databases">
        <title>Aphidius gifuensis genome sequencing and assembly.</title>
        <authorList>
            <person name="Du Z."/>
        </authorList>
    </citation>
    <scope>NUCLEOTIDE SEQUENCE [LARGE SCALE GENOMIC DNA]</scope>
    <source>
        <strain evidence="3">YNYX2018</strain>
        <tissue evidence="3">Adults</tissue>
    </source>
</reference>
<evidence type="ECO:0008006" key="5">
    <source>
        <dbReference type="Google" id="ProtNLM"/>
    </source>
</evidence>
<evidence type="ECO:0000256" key="2">
    <source>
        <dbReference type="SAM" id="MobiDB-lite"/>
    </source>
</evidence>
<feature type="compositionally biased region" description="Polar residues" evidence="2">
    <location>
        <begin position="359"/>
        <end position="379"/>
    </location>
</feature>
<gene>
    <name evidence="3" type="ORF">HCN44_010126</name>
</gene>
<protein>
    <recommendedName>
        <fullName evidence="5">Protein FAM98A</fullName>
    </recommendedName>
</protein>
<comment type="caution">
    <text evidence="3">The sequence shown here is derived from an EMBL/GenBank/DDBJ whole genome shotgun (WGS) entry which is preliminary data.</text>
</comment>
<dbReference type="AlphaFoldDB" id="A0A834XWT4"/>
<keyword evidence="4" id="KW-1185">Reference proteome</keyword>
<sequence length="425" mass="47484">MDTNLTQSLEDVGYEGYLLDEKKLNQALEKGAKSPDFTGLVAWFADEFVLYENIEERINPTTSSDDSSIFLLELSSFLKELGCINVQLTSGNVNQRLSTIDHRILLIEYLIMELMSCKINNAKKTNIPSINNQVTINESDTAKCLKDILVTLEIAKPPDTITSLQLFKKIEDKLIVILKSVPKDLLGSPLIMGELSKKQWDDLDKIQEEMKTEYKTRKEMLLKRLDVTVKSFLWSDRIKAKEDQLNACYYAKREKMSTEPNVKISNLLSSRDDLAIIEKTSNASVRKNTRNDVTKVIIGDVPDRGGRPNEVEPPPREMPSWQKDRQPDLPRGGGRGGGRGGRGRGGDGGYQNRKDATANFGQNIDNYDNKQASYDQPSYDNRGGDYERRGGRGGGGGGYHRGRGGRVQGGWAQGGHARGGNRSQY</sequence>
<evidence type="ECO:0000313" key="4">
    <source>
        <dbReference type="Proteomes" id="UP000639338"/>
    </source>
</evidence>
<feature type="compositionally biased region" description="Basic and acidic residues" evidence="2">
    <location>
        <begin position="301"/>
        <end position="315"/>
    </location>
</feature>
<comment type="similarity">
    <text evidence="1">Belongs to the FAM98 family.</text>
</comment>
<dbReference type="PANTHER" id="PTHR31353:SF1">
    <property type="entry name" value="PROTEIN FAM98B"/>
    <property type="match status" value="1"/>
</dbReference>
<dbReference type="InterPro" id="IPR018797">
    <property type="entry name" value="FAM98"/>
</dbReference>
<feature type="compositionally biased region" description="Gly residues" evidence="2">
    <location>
        <begin position="331"/>
        <end position="340"/>
    </location>
</feature>